<accession>A0A6A6XKM9</accession>
<evidence type="ECO:0000256" key="1">
    <source>
        <dbReference type="SAM" id="MobiDB-lite"/>
    </source>
</evidence>
<evidence type="ECO:0000313" key="2">
    <source>
        <dbReference type="EMBL" id="KAF2796425.1"/>
    </source>
</evidence>
<reference evidence="2" key="1">
    <citation type="journal article" date="2020" name="Stud. Mycol.">
        <title>101 Dothideomycetes genomes: a test case for predicting lifestyles and emergence of pathogens.</title>
        <authorList>
            <person name="Haridas S."/>
            <person name="Albert R."/>
            <person name="Binder M."/>
            <person name="Bloem J."/>
            <person name="Labutti K."/>
            <person name="Salamov A."/>
            <person name="Andreopoulos B."/>
            <person name="Baker S."/>
            <person name="Barry K."/>
            <person name="Bills G."/>
            <person name="Bluhm B."/>
            <person name="Cannon C."/>
            <person name="Castanera R."/>
            <person name="Culley D."/>
            <person name="Daum C."/>
            <person name="Ezra D."/>
            <person name="Gonzalez J."/>
            <person name="Henrissat B."/>
            <person name="Kuo A."/>
            <person name="Liang C."/>
            <person name="Lipzen A."/>
            <person name="Lutzoni F."/>
            <person name="Magnuson J."/>
            <person name="Mondo S."/>
            <person name="Nolan M."/>
            <person name="Ohm R."/>
            <person name="Pangilinan J."/>
            <person name="Park H.-J."/>
            <person name="Ramirez L."/>
            <person name="Alfaro M."/>
            <person name="Sun H."/>
            <person name="Tritt A."/>
            <person name="Yoshinaga Y."/>
            <person name="Zwiers L.-H."/>
            <person name="Turgeon B."/>
            <person name="Goodwin S."/>
            <person name="Spatafora J."/>
            <person name="Crous P."/>
            <person name="Grigoriev I."/>
        </authorList>
    </citation>
    <scope>NUCLEOTIDE SEQUENCE</scope>
    <source>
        <strain evidence="2">CBS 109.77</strain>
    </source>
</reference>
<feature type="region of interest" description="Disordered" evidence="1">
    <location>
        <begin position="124"/>
        <end position="330"/>
    </location>
</feature>
<sequence length="330" mass="35673">MLSLPFSIPRADASLWPSHRVSNTYFDTPAADPQSPTNNGHRRPNSHHGHHPGSTRSVLASLSADENVIDQRKQNVRRFGAGWIRPPGVAKTYQATMDEAAEREEQEVLARREQVLLDLAAAQQDATNEEARAEGEDEEMIEGERDLDDEVPEAEADESDVSGSEDEASGTEEGDTSAMGGHTGNMTFNEDSFLEGSMVAADVEHMLEMEEAEMAGVLQDERDLDDDVPEAGSYEHTDSELEDSSSEGDGNVSRGPAPSSERRISGRQSSGRRSSGRRSSGMRSGRVNRSSMALEGSSVLDGSSFLRSSPAAARDSLRSRIMGPRAPRGA</sequence>
<dbReference type="EMBL" id="MU001831">
    <property type="protein sequence ID" value="KAF2796425.1"/>
    <property type="molecule type" value="Genomic_DNA"/>
</dbReference>
<dbReference type="GO" id="GO:0031145">
    <property type="term" value="P:anaphase-promoting complex-dependent catabolic process"/>
    <property type="evidence" value="ECO:0007669"/>
    <property type="project" value="InterPro"/>
</dbReference>
<dbReference type="InterPro" id="IPR008402">
    <property type="entry name" value="APC_su15/mnd2"/>
</dbReference>
<feature type="compositionally biased region" description="Basic residues" evidence="1">
    <location>
        <begin position="40"/>
        <end position="53"/>
    </location>
</feature>
<dbReference type="AlphaFoldDB" id="A0A6A6XKM9"/>
<feature type="compositionally biased region" description="Low complexity" evidence="1">
    <location>
        <begin position="266"/>
        <end position="291"/>
    </location>
</feature>
<feature type="region of interest" description="Disordered" evidence="1">
    <location>
        <begin position="26"/>
        <end position="56"/>
    </location>
</feature>
<organism evidence="2 3">
    <name type="scientific">Melanomma pulvis-pyrius CBS 109.77</name>
    <dbReference type="NCBI Taxonomy" id="1314802"/>
    <lineage>
        <taxon>Eukaryota</taxon>
        <taxon>Fungi</taxon>
        <taxon>Dikarya</taxon>
        <taxon>Ascomycota</taxon>
        <taxon>Pezizomycotina</taxon>
        <taxon>Dothideomycetes</taxon>
        <taxon>Pleosporomycetidae</taxon>
        <taxon>Pleosporales</taxon>
        <taxon>Melanommataceae</taxon>
        <taxon>Melanomma</taxon>
    </lineage>
</organism>
<dbReference type="OrthoDB" id="5320532at2759"/>
<protein>
    <submittedName>
        <fullName evidence="2">Uncharacterized protein</fullName>
    </submittedName>
</protein>
<dbReference type="Proteomes" id="UP000799757">
    <property type="component" value="Unassembled WGS sequence"/>
</dbReference>
<dbReference type="GO" id="GO:0005680">
    <property type="term" value="C:anaphase-promoting complex"/>
    <property type="evidence" value="ECO:0007669"/>
    <property type="project" value="InterPro"/>
</dbReference>
<keyword evidence="3" id="KW-1185">Reference proteome</keyword>
<proteinExistence type="predicted"/>
<name>A0A6A6XKM9_9PLEO</name>
<gene>
    <name evidence="2" type="ORF">K505DRAFT_415757</name>
</gene>
<dbReference type="Pfam" id="PF05841">
    <property type="entry name" value="Apc15p"/>
    <property type="match status" value="1"/>
</dbReference>
<feature type="compositionally biased region" description="Acidic residues" evidence="1">
    <location>
        <begin position="135"/>
        <end position="175"/>
    </location>
</feature>
<evidence type="ECO:0000313" key="3">
    <source>
        <dbReference type="Proteomes" id="UP000799757"/>
    </source>
</evidence>